<dbReference type="InterPro" id="IPR011993">
    <property type="entry name" value="PH-like_dom_sf"/>
</dbReference>
<dbReference type="PROSITE" id="PS50196">
    <property type="entry name" value="RANBD1"/>
    <property type="match status" value="1"/>
</dbReference>
<dbReference type="SMART" id="SM00160">
    <property type="entry name" value="RanBD"/>
    <property type="match status" value="1"/>
</dbReference>
<dbReference type="Gene3D" id="2.30.29.30">
    <property type="entry name" value="Pleckstrin-homology domain (PH domain)/Phosphotyrosine-binding domain (PTB)"/>
    <property type="match status" value="1"/>
</dbReference>
<dbReference type="Proteomes" id="UP001652624">
    <property type="component" value="Chromosome 14"/>
</dbReference>
<organism evidence="2 3">
    <name type="scientific">Erinaceus europaeus</name>
    <name type="common">Western European hedgehog</name>
    <dbReference type="NCBI Taxonomy" id="9365"/>
    <lineage>
        <taxon>Eukaryota</taxon>
        <taxon>Metazoa</taxon>
        <taxon>Chordata</taxon>
        <taxon>Craniata</taxon>
        <taxon>Vertebrata</taxon>
        <taxon>Euteleostomi</taxon>
        <taxon>Mammalia</taxon>
        <taxon>Eutheria</taxon>
        <taxon>Laurasiatheria</taxon>
        <taxon>Eulipotyphla</taxon>
        <taxon>Erinaceidae</taxon>
        <taxon>Erinaceinae</taxon>
        <taxon>Erinaceus</taxon>
    </lineage>
</organism>
<accession>A0ABM3VRK9</accession>
<evidence type="ECO:0000313" key="3">
    <source>
        <dbReference type="RefSeq" id="XP_060026956.1"/>
    </source>
</evidence>
<sequence>MISQNGKNGTGDVKILKHKEKGTIRLLMRRDKTLKICANHYITARMELKLNVGSDRAWVWNTRADFADECPKPELLAICFLSAENVLKFKTKFEECRKEIEEREKKGSGNDNAEKVVEKLKLSQ</sequence>
<dbReference type="RefSeq" id="XP_060026956.1">
    <property type="nucleotide sequence ID" value="XM_060170973.1"/>
</dbReference>
<feature type="domain" description="RanBD1" evidence="1">
    <location>
        <begin position="1"/>
        <end position="102"/>
    </location>
</feature>
<protein>
    <submittedName>
        <fullName evidence="3">Ran-specific GTPase-activating protein-like</fullName>
    </submittedName>
</protein>
<dbReference type="PANTHER" id="PTHR23138">
    <property type="entry name" value="RAN BINDING PROTEIN"/>
    <property type="match status" value="1"/>
</dbReference>
<gene>
    <name evidence="3" type="primary">LOC132532660</name>
</gene>
<dbReference type="InterPro" id="IPR045255">
    <property type="entry name" value="RanBP1-like"/>
</dbReference>
<evidence type="ECO:0000259" key="1">
    <source>
        <dbReference type="PROSITE" id="PS50196"/>
    </source>
</evidence>
<dbReference type="Pfam" id="PF00638">
    <property type="entry name" value="Ran_BP1"/>
    <property type="match status" value="1"/>
</dbReference>
<reference evidence="3" key="1">
    <citation type="submission" date="2025-08" db="UniProtKB">
        <authorList>
            <consortium name="RefSeq"/>
        </authorList>
    </citation>
    <scope>IDENTIFICATION</scope>
</reference>
<proteinExistence type="predicted"/>
<evidence type="ECO:0000313" key="2">
    <source>
        <dbReference type="Proteomes" id="UP001652624"/>
    </source>
</evidence>
<dbReference type="InterPro" id="IPR000156">
    <property type="entry name" value="Ran_bind_dom"/>
</dbReference>
<dbReference type="PANTHER" id="PTHR23138:SF94">
    <property type="entry name" value="RAN BINDING PROTEIN 1"/>
    <property type="match status" value="1"/>
</dbReference>
<dbReference type="GeneID" id="132532660"/>
<name>A0ABM3VRK9_ERIEU</name>
<keyword evidence="2" id="KW-1185">Reference proteome</keyword>
<dbReference type="SUPFAM" id="SSF50729">
    <property type="entry name" value="PH domain-like"/>
    <property type="match status" value="1"/>
</dbReference>